<dbReference type="PANTHER" id="PTHR24256">
    <property type="entry name" value="TRYPTASE-RELATED"/>
    <property type="match status" value="1"/>
</dbReference>
<evidence type="ECO:0000256" key="4">
    <source>
        <dbReference type="ARBA" id="ARBA00024195"/>
    </source>
</evidence>
<comment type="similarity">
    <text evidence="4">Belongs to the peptidase S1 family. CLIP subfamily.</text>
</comment>
<evidence type="ECO:0000313" key="9">
    <source>
        <dbReference type="Proteomes" id="UP000792457"/>
    </source>
</evidence>
<dbReference type="GO" id="GO:0006508">
    <property type="term" value="P:proteolysis"/>
    <property type="evidence" value="ECO:0007669"/>
    <property type="project" value="InterPro"/>
</dbReference>
<keyword evidence="3" id="KW-0325">Glycoprotein</keyword>
<dbReference type="GO" id="GO:0004252">
    <property type="term" value="F:serine-type endopeptidase activity"/>
    <property type="evidence" value="ECO:0007669"/>
    <property type="project" value="InterPro"/>
</dbReference>
<dbReference type="Gene3D" id="2.40.10.10">
    <property type="entry name" value="Trypsin-like serine proteases"/>
    <property type="match status" value="2"/>
</dbReference>
<evidence type="ECO:0000259" key="7">
    <source>
        <dbReference type="PROSITE" id="PS50240"/>
    </source>
</evidence>
<dbReference type="AlphaFoldDB" id="A0A8K0P5G1"/>
<evidence type="ECO:0000256" key="5">
    <source>
        <dbReference type="SAM" id="MobiDB-lite"/>
    </source>
</evidence>
<protein>
    <recommendedName>
        <fullName evidence="7">Peptidase S1 domain-containing protein</fullName>
    </recommendedName>
</protein>
<comment type="caution">
    <text evidence="8">The sequence shown here is derived from an EMBL/GenBank/DDBJ whole genome shotgun (WGS) entry which is preliminary data.</text>
</comment>
<feature type="signal peptide" evidence="6">
    <location>
        <begin position="1"/>
        <end position="24"/>
    </location>
</feature>
<dbReference type="FunFam" id="2.40.10.10:FF:000028">
    <property type="entry name" value="Serine protease easter"/>
    <property type="match status" value="1"/>
</dbReference>
<feature type="region of interest" description="Disordered" evidence="5">
    <location>
        <begin position="75"/>
        <end position="110"/>
    </location>
</feature>
<dbReference type="Proteomes" id="UP000792457">
    <property type="component" value="Unassembled WGS sequence"/>
</dbReference>
<keyword evidence="2" id="KW-1015">Disulfide bond</keyword>
<keyword evidence="9" id="KW-1185">Reference proteome</keyword>
<dbReference type="OrthoDB" id="8250810at2759"/>
<dbReference type="InterPro" id="IPR001314">
    <property type="entry name" value="Peptidase_S1A"/>
</dbReference>
<dbReference type="InterPro" id="IPR043504">
    <property type="entry name" value="Peptidase_S1_PA_chymotrypsin"/>
</dbReference>
<dbReference type="InterPro" id="IPR001254">
    <property type="entry name" value="Trypsin_dom"/>
</dbReference>
<reference evidence="8" key="2">
    <citation type="submission" date="2017-10" db="EMBL/GenBank/DDBJ databases">
        <title>Ladona fulva Genome sequencing and assembly.</title>
        <authorList>
            <person name="Murali S."/>
            <person name="Richards S."/>
            <person name="Bandaranaike D."/>
            <person name="Bellair M."/>
            <person name="Blankenburg K."/>
            <person name="Chao H."/>
            <person name="Dinh H."/>
            <person name="Doddapaneni H."/>
            <person name="Dugan-Rocha S."/>
            <person name="Elkadiri S."/>
            <person name="Gnanaolivu R."/>
            <person name="Hernandez B."/>
            <person name="Skinner E."/>
            <person name="Javaid M."/>
            <person name="Lee S."/>
            <person name="Li M."/>
            <person name="Ming W."/>
            <person name="Munidasa M."/>
            <person name="Muniz J."/>
            <person name="Nguyen L."/>
            <person name="Hughes D."/>
            <person name="Osuji N."/>
            <person name="Pu L.-L."/>
            <person name="Puazo M."/>
            <person name="Qu C."/>
            <person name="Quiroz J."/>
            <person name="Raj R."/>
            <person name="Weissenberger G."/>
            <person name="Xin Y."/>
            <person name="Zou X."/>
            <person name="Han Y."/>
            <person name="Worley K."/>
            <person name="Muzny D."/>
            <person name="Gibbs R."/>
        </authorList>
    </citation>
    <scope>NUCLEOTIDE SEQUENCE</scope>
    <source>
        <strain evidence="8">Sampled in the wild</strain>
    </source>
</reference>
<sequence length="415" mass="46737">MSGILRFTIFSAVILSLFLPSVMTKSQWQRTFHTLPSSRQKHCNSNRWSKECILGKLHKSFSVFDTFRYFLSGSRQNKGDGDGSSLPSSSSMAAPTTSDQMTPLRHMSPVTLPAPTPSEREMWTMKKNLFHLENEPCGMSYTNKLQSESWTTPGEYPWLAVLLYESKDMPHPQLQNLCGGTLINDRYVLTSAYCLSIPKYELEYVRLGEFNVEYFEKDCKDLEENIFDIIAFEACSTIPPIDYDYSEIILHPKYVYHDDVICGTHDIGLIRLAQRVIFTDQIHPVCLPVGSMKSLWNSNDVGANFTVVGWGMMNVVPLRSTALLREKSTCSNALGKNLLQGQFCVDNEDDTSCHGDIGGAIMTSINNDSHNNGTMRLTKTVQVGVLSSIFCNSSTPLYFTSVEAYLPWILEKMDP</sequence>
<evidence type="ECO:0000256" key="3">
    <source>
        <dbReference type="ARBA" id="ARBA00023180"/>
    </source>
</evidence>
<dbReference type="SUPFAM" id="SSF50494">
    <property type="entry name" value="Trypsin-like serine proteases"/>
    <property type="match status" value="1"/>
</dbReference>
<keyword evidence="1 6" id="KW-0732">Signal</keyword>
<gene>
    <name evidence="8" type="ORF">J437_LFUL003854</name>
</gene>
<organism evidence="8 9">
    <name type="scientific">Ladona fulva</name>
    <name type="common">Scarce chaser dragonfly</name>
    <name type="synonym">Libellula fulva</name>
    <dbReference type="NCBI Taxonomy" id="123851"/>
    <lineage>
        <taxon>Eukaryota</taxon>
        <taxon>Metazoa</taxon>
        <taxon>Ecdysozoa</taxon>
        <taxon>Arthropoda</taxon>
        <taxon>Hexapoda</taxon>
        <taxon>Insecta</taxon>
        <taxon>Pterygota</taxon>
        <taxon>Palaeoptera</taxon>
        <taxon>Odonata</taxon>
        <taxon>Epiprocta</taxon>
        <taxon>Anisoptera</taxon>
        <taxon>Libelluloidea</taxon>
        <taxon>Libellulidae</taxon>
        <taxon>Ladona</taxon>
    </lineage>
</organism>
<evidence type="ECO:0000256" key="6">
    <source>
        <dbReference type="SAM" id="SignalP"/>
    </source>
</evidence>
<dbReference type="EMBL" id="KZ308746">
    <property type="protein sequence ID" value="KAG8233782.1"/>
    <property type="molecule type" value="Genomic_DNA"/>
</dbReference>
<dbReference type="Pfam" id="PF00089">
    <property type="entry name" value="Trypsin"/>
    <property type="match status" value="2"/>
</dbReference>
<proteinExistence type="inferred from homology"/>
<feature type="domain" description="Peptidase S1" evidence="7">
    <location>
        <begin position="145"/>
        <end position="414"/>
    </location>
</feature>
<dbReference type="InterPro" id="IPR009003">
    <property type="entry name" value="Peptidase_S1_PA"/>
</dbReference>
<feature type="chain" id="PRO_5035434973" description="Peptidase S1 domain-containing protein" evidence="6">
    <location>
        <begin position="25"/>
        <end position="415"/>
    </location>
</feature>
<evidence type="ECO:0000313" key="8">
    <source>
        <dbReference type="EMBL" id="KAG8233782.1"/>
    </source>
</evidence>
<dbReference type="SMART" id="SM00020">
    <property type="entry name" value="Tryp_SPc"/>
    <property type="match status" value="1"/>
</dbReference>
<name>A0A8K0P5G1_LADFU</name>
<dbReference type="PRINTS" id="PR00722">
    <property type="entry name" value="CHYMOTRYPSIN"/>
</dbReference>
<dbReference type="PROSITE" id="PS50240">
    <property type="entry name" value="TRYPSIN_DOM"/>
    <property type="match status" value="1"/>
</dbReference>
<evidence type="ECO:0000256" key="2">
    <source>
        <dbReference type="ARBA" id="ARBA00023157"/>
    </source>
</evidence>
<feature type="compositionally biased region" description="Low complexity" evidence="5">
    <location>
        <begin position="84"/>
        <end position="98"/>
    </location>
</feature>
<dbReference type="InterPro" id="IPR051487">
    <property type="entry name" value="Ser/Thr_Proteases_Immune/Dev"/>
</dbReference>
<reference evidence="8" key="1">
    <citation type="submission" date="2013-04" db="EMBL/GenBank/DDBJ databases">
        <authorList>
            <person name="Qu J."/>
            <person name="Murali S.C."/>
            <person name="Bandaranaike D."/>
            <person name="Bellair M."/>
            <person name="Blankenburg K."/>
            <person name="Chao H."/>
            <person name="Dinh H."/>
            <person name="Doddapaneni H."/>
            <person name="Downs B."/>
            <person name="Dugan-Rocha S."/>
            <person name="Elkadiri S."/>
            <person name="Gnanaolivu R.D."/>
            <person name="Hernandez B."/>
            <person name="Javaid M."/>
            <person name="Jayaseelan J.C."/>
            <person name="Lee S."/>
            <person name="Li M."/>
            <person name="Ming W."/>
            <person name="Munidasa M."/>
            <person name="Muniz J."/>
            <person name="Nguyen L."/>
            <person name="Ongeri F."/>
            <person name="Osuji N."/>
            <person name="Pu L.-L."/>
            <person name="Puazo M."/>
            <person name="Qu C."/>
            <person name="Quiroz J."/>
            <person name="Raj R."/>
            <person name="Weissenberger G."/>
            <person name="Xin Y."/>
            <person name="Zou X."/>
            <person name="Han Y."/>
            <person name="Richards S."/>
            <person name="Worley K."/>
            <person name="Muzny D."/>
            <person name="Gibbs R."/>
        </authorList>
    </citation>
    <scope>NUCLEOTIDE SEQUENCE</scope>
    <source>
        <strain evidence="8">Sampled in the wild</strain>
    </source>
</reference>
<accession>A0A8K0P5G1</accession>
<evidence type="ECO:0000256" key="1">
    <source>
        <dbReference type="ARBA" id="ARBA00022729"/>
    </source>
</evidence>